<sequence length="1466" mass="167346">MSHVQLSVGSECWVSNDEGCWDPADIIDLKDNGGGKCVATVKKPNGELDATKYQSLQPRNPSVNEAPIDLTTLTYLNEPSVLQALRYRYENQNIYTFSGIVLVSVNPYRLLSGLYNESVIKRYHENQECTKEPHLYSIASACYSALTNDNENQTIIVSGESGAGKTVAARYIMRYLTSVQALDKTSSKRSVENQVLATNPIMEAFGNAKTIRNDNSSRFGKYVTISFNEEAAITGANVSTYLLERSRVTSSPLGERNYHIFYQLLAGCTNEQRERWYLGVPSEFKYLSQGNCINVEGVNDNDEFTTTASALSTVGILENQQEEVYKLLAALLHLGNIAIVTSRSEATIKSDDKYLCYASQLLGVNPSQLAKLLSKKMLKTRSETIVTSASYEHVLSTRDSVAKYLYSTLFSWVVHMINASLDHSKVKRSASKHIGVVDIYGFEHFERNSLEQFCINYANEKLQQEFNKHVFKLEQEEYFREGLDWRLIDYADNQGCISLIEDNLGVLSLLDEECRLPSGTDESFLQKLNNQTPQKHPLFYKKSRFSDGSFTIKHYASDVTYQAHDFLAKNSDSLPVEIINILKSSENQFVAYLLDYGSQSVDAQNSATKKRINNKKPSLTSMFRTSLSHLMHTISATNVHYIRCIKPNEEKTSWSFSAPLVLSQLRACGVFETIRISSLGFPKRFFYDEFTKRFRALVSARDWDQDSKKLSLQIISTVLPTTNSDDYFQFGKSKIFFRSGVIGLYEARRREVCSKSVTLLQSAIRGSNARKKYQKIIEYIIGIQSLSRGKLVRERFERRKKEMAAIMIQNIWRTYSQRKKFIAFKRLITSYQAIGRGYLLRINYDRLLRKYAGSVVVMNWRSYHARTTFRNYKMSIIGFQCIVRSVLTRRYLRQLKDTAGRSTILLEKRKKLRKSVDEGSSMLENATKEVVGLRNKLSEMTKSLKRWKNLFADPELKNGSNSDNHKQVSEHSQISELLHGEIKLRQAALQLSAAASKSDTVFIKSQLARDNLNAYFNVLKKTASMKSDYDTKGLNSRNIFYTREQYLKYHSTLTFLPGHDWKNAEERYNLKGLETSLKSKLLHCKKDIQSTLVSDGFLAVLERYNKKYIENQSVGDSLVFGGIINFLIYSGCIYSLKEELDVFILKLSGCISSIAELSDPCLYDPNTSTKFQVEYSAFWLSNIHEVRSFITYLQSLCEKDLFTRKDETYWNGSFSKLSKIMLEAEGSLFLYLRKSASDFIKDSSEAILCSRLLADLLDTNIEMEKPPKSNMHLLIEKLNYAYDLIYKSSLQEAPLKEITTLILQDIGEKAFSKLINGCTCYTWKDGSQISYNTSLLINWCHQKGLSYSNTSLLPLMQSSLLFSLRKKDEQDFKIILSVCNLLSPYEIICLLDHYRPSTGEEQLPKAFLKAVEQAARIVKPGEIRRRINSVGFIPASSNFLVLLEENRIYDELQLSGMIKEMKQNIA</sequence>
<dbReference type="GO" id="GO:0007015">
    <property type="term" value="P:actin filament organization"/>
    <property type="evidence" value="ECO:0007669"/>
    <property type="project" value="TreeGrafter"/>
</dbReference>
<reference evidence="11 12" key="1">
    <citation type="journal article" date="2023" name="G3 (Bethesda)">
        <title>A high-quality reference genome for the fission yeast Schizosaccharomyces osmophilus.</title>
        <authorList>
            <person name="Jia G.S."/>
            <person name="Zhang W.C."/>
            <person name="Liang Y."/>
            <person name="Liu X.H."/>
            <person name="Rhind N."/>
            <person name="Pidoux A."/>
            <person name="Brysch-Herzberg M."/>
            <person name="Du L.L."/>
        </authorList>
    </citation>
    <scope>NUCLEOTIDE SEQUENCE [LARGE SCALE GENOMIC DNA]</scope>
    <source>
        <strain evidence="11 12">CBS 15793</strain>
    </source>
</reference>
<proteinExistence type="inferred from homology"/>
<dbReference type="Pfam" id="PF00612">
    <property type="entry name" value="IQ"/>
    <property type="match status" value="2"/>
</dbReference>
<dbReference type="GO" id="GO:0016887">
    <property type="term" value="F:ATP hydrolysis activity"/>
    <property type="evidence" value="ECO:0007669"/>
    <property type="project" value="UniProtKB-ARBA"/>
</dbReference>
<dbReference type="Gene3D" id="1.20.120.720">
    <property type="entry name" value="Myosin VI head, motor domain, U50 subdomain"/>
    <property type="match status" value="1"/>
</dbReference>
<evidence type="ECO:0000256" key="3">
    <source>
        <dbReference type="ARBA" id="ARBA00022840"/>
    </source>
</evidence>
<dbReference type="FunFam" id="1.10.10.820:FF:000001">
    <property type="entry name" value="Myosin heavy chain"/>
    <property type="match status" value="1"/>
</dbReference>
<evidence type="ECO:0000256" key="4">
    <source>
        <dbReference type="ARBA" id="ARBA00023054"/>
    </source>
</evidence>
<evidence type="ECO:0000259" key="10">
    <source>
        <dbReference type="PROSITE" id="PS51456"/>
    </source>
</evidence>
<dbReference type="SMART" id="SM00242">
    <property type="entry name" value="MYSc"/>
    <property type="match status" value="1"/>
</dbReference>
<evidence type="ECO:0000256" key="2">
    <source>
        <dbReference type="ARBA" id="ARBA00022741"/>
    </source>
</evidence>
<comment type="similarity">
    <text evidence="1 8">Belongs to the TRAFAC class myosin-kinesin ATPase superfamily. Myosin family.</text>
</comment>
<dbReference type="Gene3D" id="6.20.240.20">
    <property type="match status" value="1"/>
</dbReference>
<dbReference type="InterPro" id="IPR001609">
    <property type="entry name" value="Myosin_head_motor_dom-like"/>
</dbReference>
<dbReference type="PANTHER" id="PTHR13140">
    <property type="entry name" value="MYOSIN"/>
    <property type="match status" value="1"/>
</dbReference>
<dbReference type="PROSITE" id="PS51126">
    <property type="entry name" value="DILUTE"/>
    <property type="match status" value="1"/>
</dbReference>
<dbReference type="GO" id="GO:0016020">
    <property type="term" value="C:membrane"/>
    <property type="evidence" value="ECO:0007669"/>
    <property type="project" value="TreeGrafter"/>
</dbReference>
<dbReference type="GeneID" id="80874597"/>
<dbReference type="Pfam" id="PF01843">
    <property type="entry name" value="DIL"/>
    <property type="match status" value="1"/>
</dbReference>
<evidence type="ECO:0000313" key="11">
    <source>
        <dbReference type="EMBL" id="WBW71298.1"/>
    </source>
</evidence>
<accession>A0AAF0AUD6</accession>
<dbReference type="EMBL" id="CP115611">
    <property type="protein sequence ID" value="WBW71298.1"/>
    <property type="molecule type" value="Genomic_DNA"/>
</dbReference>
<dbReference type="InterPro" id="IPR002710">
    <property type="entry name" value="Dilute_dom"/>
</dbReference>
<evidence type="ECO:0000256" key="5">
    <source>
        <dbReference type="ARBA" id="ARBA00023123"/>
    </source>
</evidence>
<feature type="binding site" evidence="8">
    <location>
        <begin position="159"/>
        <end position="166"/>
    </location>
    <ligand>
        <name>ATP</name>
        <dbReference type="ChEBI" id="CHEBI:30616"/>
    </ligand>
</feature>
<dbReference type="GO" id="GO:0031097">
    <property type="term" value="C:medial cortex"/>
    <property type="evidence" value="ECO:0007669"/>
    <property type="project" value="UniProtKB-ARBA"/>
</dbReference>
<dbReference type="SMART" id="SM01132">
    <property type="entry name" value="DIL"/>
    <property type="match status" value="1"/>
</dbReference>
<keyword evidence="5 8" id="KW-0518">Myosin</keyword>
<dbReference type="GO" id="GO:0016459">
    <property type="term" value="C:myosin complex"/>
    <property type="evidence" value="ECO:0007669"/>
    <property type="project" value="UniProtKB-KW"/>
</dbReference>
<evidence type="ECO:0000256" key="1">
    <source>
        <dbReference type="ARBA" id="ARBA00008314"/>
    </source>
</evidence>
<gene>
    <name evidence="11" type="primary">myo51</name>
    <name evidence="11" type="ORF">SOMG_01115</name>
</gene>
<dbReference type="Pfam" id="PF00063">
    <property type="entry name" value="Myosin_head"/>
    <property type="match status" value="1"/>
</dbReference>
<dbReference type="PROSITE" id="PS50096">
    <property type="entry name" value="IQ"/>
    <property type="match status" value="4"/>
</dbReference>
<dbReference type="CDD" id="cd23766">
    <property type="entry name" value="IQCG"/>
    <property type="match status" value="1"/>
</dbReference>
<dbReference type="CDD" id="cd01380">
    <property type="entry name" value="MYSc_Myo5"/>
    <property type="match status" value="1"/>
</dbReference>
<feature type="domain" description="Myosin motor" evidence="10">
    <location>
        <begin position="65"/>
        <end position="750"/>
    </location>
</feature>
<dbReference type="InterPro" id="IPR036103">
    <property type="entry name" value="MYSc_Myo5"/>
</dbReference>
<dbReference type="SUPFAM" id="SSF52540">
    <property type="entry name" value="P-loop containing nucleoside triphosphate hydrolases"/>
    <property type="match status" value="1"/>
</dbReference>
<dbReference type="PRINTS" id="PR00193">
    <property type="entry name" value="MYOSINHEAVY"/>
</dbReference>
<dbReference type="Gene3D" id="1.20.58.530">
    <property type="match status" value="1"/>
</dbReference>
<keyword evidence="12" id="KW-1185">Reference proteome</keyword>
<dbReference type="GO" id="GO:0000146">
    <property type="term" value="F:microfilament motor activity"/>
    <property type="evidence" value="ECO:0007669"/>
    <property type="project" value="TreeGrafter"/>
</dbReference>
<keyword evidence="3 8" id="KW-0067">ATP-binding</keyword>
<dbReference type="Proteomes" id="UP001212411">
    <property type="component" value="Chromosome 1"/>
</dbReference>
<feature type="domain" description="Dilute" evidence="9">
    <location>
        <begin position="1169"/>
        <end position="1417"/>
    </location>
</feature>
<evidence type="ECO:0000259" key="9">
    <source>
        <dbReference type="PROSITE" id="PS51126"/>
    </source>
</evidence>
<dbReference type="InterPro" id="IPR027417">
    <property type="entry name" value="P-loop_NTPase"/>
</dbReference>
<keyword evidence="7 8" id="KW-0009">Actin-binding</keyword>
<evidence type="ECO:0000313" key="12">
    <source>
        <dbReference type="Proteomes" id="UP001212411"/>
    </source>
</evidence>
<keyword evidence="4" id="KW-0175">Coiled coil</keyword>
<dbReference type="Gene3D" id="1.20.5.190">
    <property type="match status" value="2"/>
</dbReference>
<dbReference type="RefSeq" id="XP_056035541.1">
    <property type="nucleotide sequence ID" value="XM_056179908.1"/>
</dbReference>
<feature type="region of interest" description="Actin-binding" evidence="8">
    <location>
        <begin position="627"/>
        <end position="649"/>
    </location>
</feature>
<dbReference type="InterPro" id="IPR000048">
    <property type="entry name" value="IQ_motif_EF-hand-BS"/>
</dbReference>
<dbReference type="CDD" id="cd15474">
    <property type="entry name" value="Myo5p-like_CBD_fungal"/>
    <property type="match status" value="1"/>
</dbReference>
<dbReference type="Gene3D" id="3.40.850.10">
    <property type="entry name" value="Kinesin motor domain"/>
    <property type="match status" value="1"/>
</dbReference>
<dbReference type="InterPro" id="IPR036961">
    <property type="entry name" value="Kinesin_motor_dom_sf"/>
</dbReference>
<dbReference type="PANTHER" id="PTHR13140:SF706">
    <property type="entry name" value="DILUTE CLASS UNCONVENTIONAL MYOSIN, ISOFORM C"/>
    <property type="match status" value="1"/>
</dbReference>
<evidence type="ECO:0000256" key="6">
    <source>
        <dbReference type="ARBA" id="ARBA00023175"/>
    </source>
</evidence>
<name>A0AAF0AUD6_9SCHI</name>
<dbReference type="PROSITE" id="PS51456">
    <property type="entry name" value="MYOSIN_MOTOR"/>
    <property type="match status" value="1"/>
</dbReference>
<keyword evidence="2 8" id="KW-0547">Nucleotide-binding</keyword>
<dbReference type="SMART" id="SM00015">
    <property type="entry name" value="IQ"/>
    <property type="match status" value="4"/>
</dbReference>
<dbReference type="GO" id="GO:0030864">
    <property type="term" value="C:cortical actin cytoskeleton"/>
    <property type="evidence" value="ECO:0007669"/>
    <property type="project" value="UniProtKB-ARBA"/>
</dbReference>
<keyword evidence="6 8" id="KW-0505">Motor protein</keyword>
<dbReference type="KEGG" id="som:SOMG_01115"/>
<dbReference type="GO" id="GO:0051015">
    <property type="term" value="F:actin filament binding"/>
    <property type="evidence" value="ECO:0007669"/>
    <property type="project" value="TreeGrafter"/>
</dbReference>
<evidence type="ECO:0000256" key="8">
    <source>
        <dbReference type="PROSITE-ProRule" id="PRU00782"/>
    </source>
</evidence>
<organism evidence="11 12">
    <name type="scientific">Schizosaccharomyces osmophilus</name>
    <dbReference type="NCBI Taxonomy" id="2545709"/>
    <lineage>
        <taxon>Eukaryota</taxon>
        <taxon>Fungi</taxon>
        <taxon>Dikarya</taxon>
        <taxon>Ascomycota</taxon>
        <taxon>Taphrinomycotina</taxon>
        <taxon>Schizosaccharomycetes</taxon>
        <taxon>Schizosaccharomycetales</taxon>
        <taxon>Schizosaccharomycetaceae</taxon>
        <taxon>Schizosaccharomyces</taxon>
    </lineage>
</organism>
<dbReference type="GO" id="GO:0005524">
    <property type="term" value="F:ATP binding"/>
    <property type="evidence" value="ECO:0007669"/>
    <property type="project" value="UniProtKB-UniRule"/>
</dbReference>
<evidence type="ECO:0000256" key="7">
    <source>
        <dbReference type="ARBA" id="ARBA00023203"/>
    </source>
</evidence>
<dbReference type="Gene3D" id="1.10.10.820">
    <property type="match status" value="1"/>
</dbReference>
<protein>
    <submittedName>
        <fullName evidence="11">Myosin type V</fullName>
    </submittedName>
</protein>